<dbReference type="InParanoid" id="G1XJV1"/>
<dbReference type="GeneID" id="22895708"/>
<dbReference type="InterPro" id="IPR011320">
    <property type="entry name" value="RNase_H1_N"/>
</dbReference>
<evidence type="ECO:0000256" key="1">
    <source>
        <dbReference type="RuleBase" id="RU363044"/>
    </source>
</evidence>
<dbReference type="PANTHER" id="PTHR47642">
    <property type="entry name" value="ATP-DEPENDENT DNA HELICASE"/>
    <property type="match status" value="1"/>
</dbReference>
<dbReference type="InterPro" id="IPR051055">
    <property type="entry name" value="PIF1_helicase"/>
</dbReference>
<dbReference type="RefSeq" id="XP_011124763.1">
    <property type="nucleotide sequence ID" value="XM_011126461.1"/>
</dbReference>
<dbReference type="AlphaFoldDB" id="G1XJV1"/>
<keyword evidence="1" id="KW-0347">Helicase</keyword>
<proteinExistence type="inferred from homology"/>
<feature type="region of interest" description="Disordered" evidence="2">
    <location>
        <begin position="730"/>
        <end position="760"/>
    </location>
</feature>
<gene>
    <name evidence="4" type="ORF">AOL_s00097g628</name>
</gene>
<dbReference type="Pfam" id="PF05970">
    <property type="entry name" value="PIF1"/>
    <property type="match status" value="1"/>
</dbReference>
<keyword evidence="1" id="KW-0234">DNA repair</keyword>
<evidence type="ECO:0000259" key="3">
    <source>
        <dbReference type="SMART" id="SM00382"/>
    </source>
</evidence>
<comment type="catalytic activity">
    <reaction evidence="1">
        <text>ATP + H2O = ADP + phosphate + H(+)</text>
        <dbReference type="Rhea" id="RHEA:13065"/>
        <dbReference type="ChEBI" id="CHEBI:15377"/>
        <dbReference type="ChEBI" id="CHEBI:15378"/>
        <dbReference type="ChEBI" id="CHEBI:30616"/>
        <dbReference type="ChEBI" id="CHEBI:43474"/>
        <dbReference type="ChEBI" id="CHEBI:456216"/>
        <dbReference type="EC" id="5.6.2.3"/>
    </reaction>
</comment>
<dbReference type="InterPro" id="IPR049163">
    <property type="entry name" value="Pif1-like_2B_dom"/>
</dbReference>
<dbReference type="InterPro" id="IPR010285">
    <property type="entry name" value="DNA_helicase_pif1-like_DEAD"/>
</dbReference>
<dbReference type="Gene3D" id="3.40.970.10">
    <property type="entry name" value="Ribonuclease H1, N-terminal domain"/>
    <property type="match status" value="1"/>
</dbReference>
<dbReference type="PANTHER" id="PTHR47642:SF7">
    <property type="entry name" value="ATP-DEPENDENT DNA HELICASE PIF1"/>
    <property type="match status" value="1"/>
</dbReference>
<keyword evidence="1" id="KW-0378">Hydrolase</keyword>
<keyword evidence="1" id="KW-0067">ATP-binding</keyword>
<dbReference type="STRING" id="756982.G1XJV1"/>
<comment type="similarity">
    <text evidence="1">Belongs to the helicase family.</text>
</comment>
<dbReference type="GO" id="GO:0043139">
    <property type="term" value="F:5'-3' DNA helicase activity"/>
    <property type="evidence" value="ECO:0007669"/>
    <property type="project" value="UniProtKB-EC"/>
</dbReference>
<keyword evidence="5" id="KW-1185">Reference proteome</keyword>
<sequence>MGKQKQKQKFYAVAKGTTTGIFDLPWDQVRLYVDGYPGAVYKAFSTRSEAMNWWLETYKDEIGAQTEPRVKRARPNTSNKSLLTLEPIRPKKTPRQGEDSRIMNCAVDFASPPPSSDGSFMSCLEEVEPELSMVRPSHSAVVPSEHISLPETSDEVKSLPHIVEEPAIPLTPEQDNILQAVLKGDNVFFTGPAGTGKSLVLAHIKYKLSKDNLVYAVTAPTGIAAVLVQGVTINSFFGLGTGEQGLQHYLRTRGDFSEVIRKKMQETDVLIVDEISMVSPDLWGKADRIARFHRGGGKMSSEPFGGMQVIVCGDFYQLPPVEREDKKNCLHCAEPFPPKAERRYLTGKSFLDGPLAANGCYFPELVDDNRWLICKGKNCQSRMNDSVKFVFQTETWQSLSFKSLVLTKVHRQSDQEWVNILDSIKHSNLTPEVESYLRRLVRPLPQLPNGIRATNLYSHRRDVDAENQQGLNELPGEEYFVKSIDGGWVVPRTEDSVVIDRTQTIPFHMIVGSPYNIYFNTLQATRELKLKMNAQVMLVSNLDVKNQLVNGSRGIVKGFQRFTLEKLLENARSEKSSKAILKVFFDSKQKDGYVSIPLVSFLPLATAASVRPGGGMTPRPPIPIFPVAWDSKAYIDESRSALLQRIQIPLTLAWATTIHKSQGMTLDYTTVDIRKSFAAGQSYVALSRSRSPEGLSILLPTWGGLSKVIMTNPVVERFTNLLIACSTAVPSQDRNRMKDGPRLQPGAVSVGSIDENDFDPLDTLEEWTSRQQRQRQPPQARRPVFKQSVDQFKANGRGTAVIATNPMGLLNTHLEPVCQPMKRPKGEVGPRKPRDPTQTSQGAASENPIYIR</sequence>
<dbReference type="SMART" id="SM00382">
    <property type="entry name" value="AAA"/>
    <property type="match status" value="1"/>
</dbReference>
<dbReference type="HOGENOM" id="CLU_010268_0_0_1"/>
<dbReference type="InterPro" id="IPR009027">
    <property type="entry name" value="Ribosomal_bL9/RNase_H1_N"/>
</dbReference>
<dbReference type="Pfam" id="PF01693">
    <property type="entry name" value="Cauli_VI"/>
    <property type="match status" value="1"/>
</dbReference>
<feature type="compositionally biased region" description="Basic and acidic residues" evidence="2">
    <location>
        <begin position="824"/>
        <end position="835"/>
    </location>
</feature>
<dbReference type="eggNOG" id="KOG0987">
    <property type="taxonomic scope" value="Eukaryota"/>
</dbReference>
<evidence type="ECO:0000313" key="5">
    <source>
        <dbReference type="Proteomes" id="UP000008784"/>
    </source>
</evidence>
<feature type="region of interest" description="Disordered" evidence="2">
    <location>
        <begin position="819"/>
        <end position="852"/>
    </location>
</feature>
<dbReference type="EMBL" id="ADOT01000179">
    <property type="protein sequence ID" value="EGX46558.1"/>
    <property type="molecule type" value="Genomic_DNA"/>
</dbReference>
<evidence type="ECO:0000313" key="4">
    <source>
        <dbReference type="EMBL" id="EGX46558.1"/>
    </source>
</evidence>
<dbReference type="GO" id="GO:0005524">
    <property type="term" value="F:ATP binding"/>
    <property type="evidence" value="ECO:0007669"/>
    <property type="project" value="UniProtKB-KW"/>
</dbReference>
<keyword evidence="1" id="KW-0233">DNA recombination</keyword>
<dbReference type="OMA" id="KMNAQVM"/>
<dbReference type="GO" id="GO:0016887">
    <property type="term" value="F:ATP hydrolysis activity"/>
    <property type="evidence" value="ECO:0007669"/>
    <property type="project" value="RHEA"/>
</dbReference>
<name>G1XJV1_ARTOA</name>
<feature type="domain" description="AAA+ ATPase" evidence="3">
    <location>
        <begin position="183"/>
        <end position="355"/>
    </location>
</feature>
<comment type="caution">
    <text evidence="4">The sequence shown here is derived from an EMBL/GenBank/DDBJ whole genome shotgun (WGS) entry which is preliminary data.</text>
</comment>
<evidence type="ECO:0000256" key="2">
    <source>
        <dbReference type="SAM" id="MobiDB-lite"/>
    </source>
</evidence>
<reference evidence="4 5" key="1">
    <citation type="journal article" date="2011" name="PLoS Pathog.">
        <title>Genomic and proteomic analyses of the fungus Arthrobotrys oligospora provide insights into nematode-trap formation.</title>
        <authorList>
            <person name="Yang J."/>
            <person name="Wang L."/>
            <person name="Ji X."/>
            <person name="Feng Y."/>
            <person name="Li X."/>
            <person name="Zou C."/>
            <person name="Xu J."/>
            <person name="Ren Y."/>
            <person name="Mi Q."/>
            <person name="Wu J."/>
            <person name="Liu S."/>
            <person name="Liu Y."/>
            <person name="Huang X."/>
            <person name="Wang H."/>
            <person name="Niu X."/>
            <person name="Li J."/>
            <person name="Liang L."/>
            <person name="Luo Y."/>
            <person name="Ji K."/>
            <person name="Zhou W."/>
            <person name="Yu Z."/>
            <person name="Li G."/>
            <person name="Liu Y."/>
            <person name="Li L."/>
            <person name="Qiao M."/>
            <person name="Feng L."/>
            <person name="Zhang K.-Q."/>
        </authorList>
    </citation>
    <scope>NUCLEOTIDE SEQUENCE [LARGE SCALE GENOMIC DNA]</scope>
    <source>
        <strain evidence="5">ATCC 24927 / CBS 115.81 / DSM 1491</strain>
    </source>
</reference>
<dbReference type="InterPro" id="IPR027417">
    <property type="entry name" value="P-loop_NTPase"/>
</dbReference>
<dbReference type="GO" id="GO:0006310">
    <property type="term" value="P:DNA recombination"/>
    <property type="evidence" value="ECO:0007669"/>
    <property type="project" value="UniProtKB-KW"/>
</dbReference>
<dbReference type="EC" id="5.6.2.3" evidence="1"/>
<dbReference type="GO" id="GO:0000723">
    <property type="term" value="P:telomere maintenance"/>
    <property type="evidence" value="ECO:0007669"/>
    <property type="project" value="InterPro"/>
</dbReference>
<dbReference type="Proteomes" id="UP000008784">
    <property type="component" value="Unassembled WGS sequence"/>
</dbReference>
<organism evidence="4 5">
    <name type="scientific">Arthrobotrys oligospora (strain ATCC 24927 / CBS 115.81 / DSM 1491)</name>
    <name type="common">Nematode-trapping fungus</name>
    <name type="synonym">Didymozoophaga oligospora</name>
    <dbReference type="NCBI Taxonomy" id="756982"/>
    <lineage>
        <taxon>Eukaryota</taxon>
        <taxon>Fungi</taxon>
        <taxon>Dikarya</taxon>
        <taxon>Ascomycota</taxon>
        <taxon>Pezizomycotina</taxon>
        <taxon>Orbiliomycetes</taxon>
        <taxon>Orbiliales</taxon>
        <taxon>Orbiliaceae</taxon>
        <taxon>Orbilia</taxon>
        <taxon>Orbilia oligospora</taxon>
    </lineage>
</organism>
<keyword evidence="1" id="KW-0547">Nucleotide-binding</keyword>
<dbReference type="Pfam" id="PF21530">
    <property type="entry name" value="Pif1_2B_dom"/>
    <property type="match status" value="1"/>
</dbReference>
<dbReference type="CDD" id="cd18037">
    <property type="entry name" value="DEXSc_Pif1_like"/>
    <property type="match status" value="1"/>
</dbReference>
<dbReference type="InterPro" id="IPR037056">
    <property type="entry name" value="RNase_H1_N_sf"/>
</dbReference>
<dbReference type="CDD" id="cd18809">
    <property type="entry name" value="SF1_C_RecD"/>
    <property type="match status" value="1"/>
</dbReference>
<keyword evidence="1" id="KW-0227">DNA damage</keyword>
<dbReference type="GO" id="GO:0006281">
    <property type="term" value="P:DNA repair"/>
    <property type="evidence" value="ECO:0007669"/>
    <property type="project" value="UniProtKB-KW"/>
</dbReference>
<dbReference type="OrthoDB" id="432234at2759"/>
<dbReference type="InterPro" id="IPR003593">
    <property type="entry name" value="AAA+_ATPase"/>
</dbReference>
<dbReference type="Gene3D" id="3.40.50.300">
    <property type="entry name" value="P-loop containing nucleotide triphosphate hydrolases"/>
    <property type="match status" value="2"/>
</dbReference>
<comment type="cofactor">
    <cofactor evidence="1">
        <name>Mg(2+)</name>
        <dbReference type="ChEBI" id="CHEBI:18420"/>
    </cofactor>
</comment>
<dbReference type="SUPFAM" id="SSF52540">
    <property type="entry name" value="P-loop containing nucleoside triphosphate hydrolases"/>
    <property type="match status" value="2"/>
</dbReference>
<dbReference type="SUPFAM" id="SSF55658">
    <property type="entry name" value="L9 N-domain-like"/>
    <property type="match status" value="1"/>
</dbReference>
<accession>G1XJV1</accession>
<protein>
    <recommendedName>
        <fullName evidence="1">ATP-dependent DNA helicase</fullName>
        <ecNumber evidence="1">5.6.2.3</ecNumber>
    </recommendedName>
</protein>